<dbReference type="SUPFAM" id="SSF46785">
    <property type="entry name" value="Winged helix' DNA-binding domain"/>
    <property type="match status" value="1"/>
</dbReference>
<dbReference type="EMBL" id="SCWF01000001">
    <property type="protein sequence ID" value="TDM15582.1"/>
    <property type="molecule type" value="Genomic_DNA"/>
</dbReference>
<dbReference type="GO" id="GO:0045892">
    <property type="term" value="P:negative regulation of DNA-templated transcription"/>
    <property type="evidence" value="ECO:0007669"/>
    <property type="project" value="UniProtKB-UniRule"/>
</dbReference>
<keyword evidence="2 5" id="KW-0805">Transcription regulation</keyword>
<evidence type="ECO:0000256" key="3">
    <source>
        <dbReference type="ARBA" id="ARBA00023016"/>
    </source>
</evidence>
<dbReference type="Gene3D" id="3.30.450.40">
    <property type="match status" value="1"/>
</dbReference>
<dbReference type="PANTHER" id="PTHR34824:SF1">
    <property type="entry name" value="HEAT-INDUCIBLE TRANSCRIPTION REPRESSOR HRCA"/>
    <property type="match status" value="1"/>
</dbReference>
<comment type="function">
    <text evidence="5">Negative regulator of class I heat shock genes (grpE-dnaK-dnaJ and groELS operons). Prevents heat-shock induction of these operons.</text>
</comment>
<dbReference type="InterPro" id="IPR002571">
    <property type="entry name" value="HrcA"/>
</dbReference>
<comment type="similarity">
    <text evidence="5">Belongs to the HrcA family.</text>
</comment>
<dbReference type="OrthoDB" id="9783139at2"/>
<feature type="domain" description="Heat-inducible transcription repressor HrcA C-terminal" evidence="6">
    <location>
        <begin position="93"/>
        <end position="288"/>
    </location>
</feature>
<organism evidence="7 8">
    <name type="scientific">Macrococcus bovicus</name>
    <dbReference type="NCBI Taxonomy" id="69968"/>
    <lineage>
        <taxon>Bacteria</taxon>
        <taxon>Bacillati</taxon>
        <taxon>Bacillota</taxon>
        <taxon>Bacilli</taxon>
        <taxon>Bacillales</taxon>
        <taxon>Staphylococcaceae</taxon>
        <taxon>Macrococcus</taxon>
    </lineage>
</organism>
<gene>
    <name evidence="5" type="primary">hrcA</name>
    <name evidence="7" type="ORF">ERX55_01365</name>
</gene>
<dbReference type="GO" id="GO:0003677">
    <property type="term" value="F:DNA binding"/>
    <property type="evidence" value="ECO:0007669"/>
    <property type="project" value="InterPro"/>
</dbReference>
<dbReference type="AlphaFoldDB" id="A0A4R6C2K2"/>
<proteinExistence type="inferred from homology"/>
<accession>A0A4R6C2K2</accession>
<protein>
    <recommendedName>
        <fullName evidence="5">Heat-inducible transcription repressor HrcA</fullName>
    </recommendedName>
</protein>
<keyword evidence="8" id="KW-1185">Reference proteome</keyword>
<evidence type="ECO:0000313" key="8">
    <source>
        <dbReference type="Proteomes" id="UP000294843"/>
    </source>
</evidence>
<evidence type="ECO:0000313" key="7">
    <source>
        <dbReference type="EMBL" id="TDM15582.1"/>
    </source>
</evidence>
<evidence type="ECO:0000256" key="5">
    <source>
        <dbReference type="HAMAP-Rule" id="MF_00081"/>
    </source>
</evidence>
<dbReference type="HAMAP" id="MF_00081">
    <property type="entry name" value="HrcA"/>
    <property type="match status" value="1"/>
</dbReference>
<dbReference type="InterPro" id="IPR036388">
    <property type="entry name" value="WH-like_DNA-bd_sf"/>
</dbReference>
<dbReference type="InterPro" id="IPR021153">
    <property type="entry name" value="HrcA_C"/>
</dbReference>
<evidence type="ECO:0000259" key="6">
    <source>
        <dbReference type="Pfam" id="PF01628"/>
    </source>
</evidence>
<dbReference type="InterPro" id="IPR029016">
    <property type="entry name" value="GAF-like_dom_sf"/>
</dbReference>
<sequence length="295" mass="33180">MLTNRQKILLNTLVEDFVESGVPVGSRTLMNKHQLTISSATIRAEMKKLEEQGFIEKTHISSGRIPSIEGYKHYISTLQTEHAASTFSHKNFDELADKVAAATHYFAVVTGYHKARKIAAIHLAAVAHSLLIVLIYSDGEVEHEQLGWHSPLSAEELLELNQYFNAMLHHENNTFTPLNKQLVSMVNHYVNRRLDKPDPVIHKAGQEFLFDAVPKDLDGVRDLMSYIESDLFIAKLISMNDDLINVKIGQEIDDKLNHVSLVTKPVQTEEVDGRVAVIGPIKMSYRKVFEGLSAL</sequence>
<dbReference type="InterPro" id="IPR036390">
    <property type="entry name" value="WH_DNA-bd_sf"/>
</dbReference>
<name>A0A4R6C2K2_9STAP</name>
<evidence type="ECO:0000256" key="2">
    <source>
        <dbReference type="ARBA" id="ARBA00023015"/>
    </source>
</evidence>
<keyword evidence="3 5" id="KW-0346">Stress response</keyword>
<keyword evidence="1 5" id="KW-0678">Repressor</keyword>
<reference evidence="7 8" key="1">
    <citation type="submission" date="2019-01" db="EMBL/GenBank/DDBJ databases">
        <title>Draft genome sequences of the type strains of six Macrococcus species.</title>
        <authorList>
            <person name="Mazhar S."/>
            <person name="Altermann E."/>
            <person name="Hill C."/>
            <person name="Mcauliffe O."/>
        </authorList>
    </citation>
    <scope>NUCLEOTIDE SEQUENCE [LARGE SCALE GENOMIC DNA]</scope>
    <source>
        <strain evidence="7 8">ATCC 51825</strain>
    </source>
</reference>
<dbReference type="SUPFAM" id="SSF55781">
    <property type="entry name" value="GAF domain-like"/>
    <property type="match status" value="1"/>
</dbReference>
<evidence type="ECO:0000256" key="4">
    <source>
        <dbReference type="ARBA" id="ARBA00023163"/>
    </source>
</evidence>
<keyword evidence="4 5" id="KW-0804">Transcription</keyword>
<comment type="caution">
    <text evidence="7">The sequence shown here is derived from an EMBL/GenBank/DDBJ whole genome shotgun (WGS) entry which is preliminary data.</text>
</comment>
<dbReference type="Gene3D" id="1.10.10.10">
    <property type="entry name" value="Winged helix-like DNA-binding domain superfamily/Winged helix DNA-binding domain"/>
    <property type="match status" value="1"/>
</dbReference>
<dbReference type="Proteomes" id="UP000294843">
    <property type="component" value="Unassembled WGS sequence"/>
</dbReference>
<evidence type="ECO:0000256" key="1">
    <source>
        <dbReference type="ARBA" id="ARBA00022491"/>
    </source>
</evidence>
<dbReference type="PANTHER" id="PTHR34824">
    <property type="entry name" value="HEAT-INDUCIBLE TRANSCRIPTION REPRESSOR HRCA"/>
    <property type="match status" value="1"/>
</dbReference>
<dbReference type="Pfam" id="PF01628">
    <property type="entry name" value="HrcA"/>
    <property type="match status" value="1"/>
</dbReference>
<dbReference type="RefSeq" id="WP_133450785.1">
    <property type="nucleotide sequence ID" value="NZ_SCWF01000001.1"/>
</dbReference>
<dbReference type="PIRSF" id="PIRSF005485">
    <property type="entry name" value="HrcA"/>
    <property type="match status" value="1"/>
</dbReference>